<keyword evidence="7" id="KW-0119">Carbohydrate metabolism</keyword>
<accession>W8TMM9</accession>
<keyword evidence="11" id="KW-1185">Reference proteome</keyword>
<reference evidence="10 11" key="1">
    <citation type="journal article" date="2014" name="Genome Announc.">
        <title>Complete Genome Sequence of Amino Acid-Utilizing Eubacterium acidaminophilum al-2 (DSM 3953).</title>
        <authorList>
            <person name="Poehlein A."/>
            <person name="Andreesen J.R."/>
            <person name="Daniel R."/>
        </authorList>
    </citation>
    <scope>NUCLEOTIDE SEQUENCE [LARGE SCALE GENOMIC DNA]</scope>
    <source>
        <strain evidence="10 11">DSM 3953</strain>
    </source>
</reference>
<dbReference type="PATRIC" id="fig|1286171.3.peg.2130"/>
<dbReference type="STRING" id="1286171.EAL2_c21810"/>
<evidence type="ECO:0000256" key="6">
    <source>
        <dbReference type="ARBA" id="ARBA00022801"/>
    </source>
</evidence>
<dbReference type="GO" id="GO:0045493">
    <property type="term" value="P:xylan catabolic process"/>
    <property type="evidence" value="ECO:0007669"/>
    <property type="project" value="UniProtKB-KW"/>
</dbReference>
<dbReference type="Pfam" id="PF00756">
    <property type="entry name" value="Esterase"/>
    <property type="match status" value="1"/>
</dbReference>
<dbReference type="OrthoDB" id="2751280at2"/>
<evidence type="ECO:0000256" key="1">
    <source>
        <dbReference type="ARBA" id="ARBA00004613"/>
    </source>
</evidence>
<dbReference type="InterPro" id="IPR029058">
    <property type="entry name" value="AB_hydrolase_fold"/>
</dbReference>
<name>W8TMM9_PEPAC</name>
<gene>
    <name evidence="10" type="ORF">EAL2_c21810</name>
</gene>
<dbReference type="KEGG" id="eac:EAL2_c21810"/>
<dbReference type="PANTHER" id="PTHR38050:SF1">
    <property type="entry name" value="FERULOYL ESTERASE C"/>
    <property type="match status" value="1"/>
</dbReference>
<evidence type="ECO:0000313" key="11">
    <source>
        <dbReference type="Proteomes" id="UP000019591"/>
    </source>
</evidence>
<evidence type="ECO:0000256" key="8">
    <source>
        <dbReference type="ARBA" id="ARBA00023326"/>
    </source>
</evidence>
<dbReference type="PANTHER" id="PTHR38050">
    <property type="match status" value="1"/>
</dbReference>
<dbReference type="EMBL" id="CP007452">
    <property type="protein sequence ID" value="AHM57462.1"/>
    <property type="molecule type" value="Genomic_DNA"/>
</dbReference>
<sequence>MKKVIKLTDDTPMSFDPAKDGIKMPITGLFEKSVIVTNATVGKRAVKIYIPENAEAGDYFVVLTVPDGEDTVEWMASSGWMTMATQHNIWLYVMEPKDKRWGTIENEMPYIKQAYTNIFATRGKHYLTFATRYLVGYGAGGKALQMFAMKNSITVAAAAFVGASDIDENYLRIMSNSKYEKTDIAFSEVPMLVLLISEKFSGATAAVADYWKKANACVSTSCNFNGGKIYYQEKGSLSQFTPTSCSSVALMEKKRAEYADAALTEMIYKKFLSLYTRYGGFAGGNTLGNRPDHRELGVEIKKITVGDRMREYLIYIPQSVRRSNKAAPVLFYFPGSQQTHKMIFDISRMWEVADDGKFILVIAQGIADINHENWPVWDLTKTIGKNYDLKFIEALVKQIDNDYNIDPGRRYISGHSMGGMLSMLIGMNMSEYFAAMATTSALYIESFMGGPLDVKRDTTRFEPIPFWTFIGEYDIWPYDFNVNMDVKNTLEYWLVRNKAGTFGDHMSKKDGRFLTYEWTNENNIPMVRYTVTMNRAHSIIPKEISLIWDEWFSKWHKDDNGKRIYLDKEVEPI</sequence>
<dbReference type="eggNOG" id="COG3509">
    <property type="taxonomic scope" value="Bacteria"/>
</dbReference>
<dbReference type="HOGENOM" id="CLU_475489_0_0_9"/>
<comment type="function">
    <text evidence="9">Involved in degradation of plant cell walls. Hydrolyzes the feruloyl-arabinose ester bond in arabinoxylans, and the feruloyl-galactose ester bond in pectin. Active against paranitrophenyl-acetate, methyl ferulate and wheat arabinoxylan.</text>
</comment>
<keyword evidence="3" id="KW-0964">Secreted</keyword>
<keyword evidence="5" id="KW-0732">Signal</keyword>
<dbReference type="GO" id="GO:0030600">
    <property type="term" value="F:feruloyl esterase activity"/>
    <property type="evidence" value="ECO:0007669"/>
    <property type="project" value="InterPro"/>
</dbReference>
<dbReference type="GO" id="GO:0005576">
    <property type="term" value="C:extracellular region"/>
    <property type="evidence" value="ECO:0007669"/>
    <property type="project" value="UniProtKB-SubCell"/>
</dbReference>
<protein>
    <recommendedName>
        <fullName evidence="12">Esterase</fullName>
    </recommendedName>
</protein>
<evidence type="ECO:0000256" key="2">
    <source>
        <dbReference type="ARBA" id="ARBA00010278"/>
    </source>
</evidence>
<keyword evidence="4" id="KW-0858">Xylan degradation</keyword>
<organism evidence="10 11">
    <name type="scientific">Peptoclostridium acidaminophilum DSM 3953</name>
    <dbReference type="NCBI Taxonomy" id="1286171"/>
    <lineage>
        <taxon>Bacteria</taxon>
        <taxon>Bacillati</taxon>
        <taxon>Bacillota</taxon>
        <taxon>Clostridia</taxon>
        <taxon>Peptostreptococcales</taxon>
        <taxon>Peptoclostridiaceae</taxon>
        <taxon>Peptoclostridium</taxon>
    </lineage>
</organism>
<dbReference type="AlphaFoldDB" id="W8TMM9"/>
<proteinExistence type="inferred from homology"/>
<evidence type="ECO:0000256" key="4">
    <source>
        <dbReference type="ARBA" id="ARBA00022651"/>
    </source>
</evidence>
<comment type="similarity">
    <text evidence="2">Belongs to the faeC family.</text>
</comment>
<dbReference type="RefSeq" id="WP_025436385.1">
    <property type="nucleotide sequence ID" value="NZ_CP007452.1"/>
</dbReference>
<dbReference type="InterPro" id="IPR043595">
    <property type="entry name" value="FaeB/C/D"/>
</dbReference>
<keyword evidence="6" id="KW-0378">Hydrolase</keyword>
<dbReference type="SUPFAM" id="SSF53474">
    <property type="entry name" value="alpha/beta-Hydrolases"/>
    <property type="match status" value="1"/>
</dbReference>
<evidence type="ECO:0008006" key="12">
    <source>
        <dbReference type="Google" id="ProtNLM"/>
    </source>
</evidence>
<keyword evidence="8" id="KW-0624">Polysaccharide degradation</keyword>
<comment type="subcellular location">
    <subcellularLocation>
        <location evidence="1">Secreted</location>
    </subcellularLocation>
</comment>
<dbReference type="Proteomes" id="UP000019591">
    <property type="component" value="Chromosome"/>
</dbReference>
<dbReference type="Gene3D" id="3.40.50.1820">
    <property type="entry name" value="alpha/beta hydrolase"/>
    <property type="match status" value="1"/>
</dbReference>
<evidence type="ECO:0000256" key="5">
    <source>
        <dbReference type="ARBA" id="ARBA00022729"/>
    </source>
</evidence>
<evidence type="ECO:0000313" key="10">
    <source>
        <dbReference type="EMBL" id="AHM57462.1"/>
    </source>
</evidence>
<dbReference type="InterPro" id="IPR000801">
    <property type="entry name" value="Esterase-like"/>
</dbReference>
<evidence type="ECO:0000256" key="9">
    <source>
        <dbReference type="ARBA" id="ARBA00025250"/>
    </source>
</evidence>
<evidence type="ECO:0000256" key="7">
    <source>
        <dbReference type="ARBA" id="ARBA00023277"/>
    </source>
</evidence>
<evidence type="ECO:0000256" key="3">
    <source>
        <dbReference type="ARBA" id="ARBA00022525"/>
    </source>
</evidence>